<sequence length="783" mass="81652">MPKLWIKFFRTFVIFLVIFSWIFSGFPQIFNFPPEVEEARAQTADINVQRGTADIGVAGGTAAPGTPFGSLSSAFVKLQNNRTNNAGPSTVDAVTYHADDLSGTVELTGTNQLTFTRQSASTNANFKFAWESWEYVGASGGANEFIVRSRNTVTLASVESATEALDTTPTSINKTIPFITGIKSGQTSADANAITAIAWLTGTNTLNVKRGGGSTGTTVVQVVTVEFTGSNWQVAHGRVTGNTGDTGTITLVDAADGTTTGGGDIVNWATAVIFHQLKADSDLANDALADTSSAYRPGANTTTVAWAFHTDHAVGTAADDHFVHVLRHPDLALTRFTSTGSLQGANNVDVTSAGLTNLAQSASELSCTSSGTGAAYARGWKNGRLTSLTNFEHRVHRSGNTIDCAIQIINLSGILGISFNQSAYRLFNNADSTDVGTALAAQDTAATLGSAGAAFRLRTLLHITGTGGLSASGQNFKLQFAQQSGTCDTAFSGETYADVTAATVIAYNNNATPADGADLTDNANDPEHNCPSCHTNVNQDYEELNNFTNSVAAIPAGQDGKWDFSLKDNGATASTAYCFRAVKSDGSQLDTYSVVPQITTAAAASLTFTVSTNNFPTITPNSPVFATTTLSIDSSGGWNITLSGDDQSPTNTACDLDTDASIGLTDQLEWIPGAATTTAGNSVRISSLDNSADALAFRVMTASGTVPFRSTAWWGTTDSYIDSATTLWAGIASSTASNKKIGESSVSSGGGAVLSTVLYYLDVPTTQRTGAYSCPLTYTAVAL</sequence>
<keyword evidence="1" id="KW-0812">Transmembrane</keyword>
<keyword evidence="1" id="KW-1133">Transmembrane helix</keyword>
<evidence type="ECO:0000256" key="1">
    <source>
        <dbReference type="SAM" id="Phobius"/>
    </source>
</evidence>
<dbReference type="EMBL" id="MFLU01000007">
    <property type="protein sequence ID" value="OGG75099.1"/>
    <property type="molecule type" value="Genomic_DNA"/>
</dbReference>
<dbReference type="AlphaFoldDB" id="A0A1F6EN78"/>
<name>A0A1F6EN78_9BACT</name>
<reference evidence="2 3" key="1">
    <citation type="journal article" date="2016" name="Nat. Commun.">
        <title>Thousands of microbial genomes shed light on interconnected biogeochemical processes in an aquifer system.</title>
        <authorList>
            <person name="Anantharaman K."/>
            <person name="Brown C.T."/>
            <person name="Hug L.A."/>
            <person name="Sharon I."/>
            <person name="Castelle C.J."/>
            <person name="Probst A.J."/>
            <person name="Thomas B.C."/>
            <person name="Singh A."/>
            <person name="Wilkins M.J."/>
            <person name="Karaoz U."/>
            <person name="Brodie E.L."/>
            <person name="Williams K.H."/>
            <person name="Hubbard S.S."/>
            <person name="Banfield J.F."/>
        </authorList>
    </citation>
    <scope>NUCLEOTIDE SEQUENCE [LARGE SCALE GENOMIC DNA]</scope>
</reference>
<evidence type="ECO:0000313" key="3">
    <source>
        <dbReference type="Proteomes" id="UP000178587"/>
    </source>
</evidence>
<keyword evidence="1" id="KW-0472">Membrane</keyword>
<feature type="transmembrane region" description="Helical" evidence="1">
    <location>
        <begin position="12"/>
        <end position="30"/>
    </location>
</feature>
<accession>A0A1F6EN78</accession>
<comment type="caution">
    <text evidence="2">The sequence shown here is derived from an EMBL/GenBank/DDBJ whole genome shotgun (WGS) entry which is preliminary data.</text>
</comment>
<gene>
    <name evidence="2" type="ORF">A3A34_01945</name>
</gene>
<evidence type="ECO:0000313" key="2">
    <source>
        <dbReference type="EMBL" id="OGG75099.1"/>
    </source>
</evidence>
<proteinExistence type="predicted"/>
<protein>
    <submittedName>
        <fullName evidence="2">Uncharacterized protein</fullName>
    </submittedName>
</protein>
<dbReference type="STRING" id="1798507.A3A34_01945"/>
<dbReference type="Proteomes" id="UP000178587">
    <property type="component" value="Unassembled WGS sequence"/>
</dbReference>
<organism evidence="2 3">
    <name type="scientific">Candidatus Kaiserbacteria bacterium RIFCSPLOWO2_01_FULL_50_24</name>
    <dbReference type="NCBI Taxonomy" id="1798507"/>
    <lineage>
        <taxon>Bacteria</taxon>
        <taxon>Candidatus Kaiseribacteriota</taxon>
    </lineage>
</organism>